<protein>
    <recommendedName>
        <fullName evidence="2">NadR/Ttd14 AAA domain-containing protein</fullName>
    </recommendedName>
</protein>
<sequence length="54" mass="6045">MLPLAPDYARSEDAAAQRRIHNLLIEVYESLPVPIVQVPVLPRADRVAFVLAHL</sequence>
<evidence type="ECO:0008006" key="2">
    <source>
        <dbReference type="Google" id="ProtNLM"/>
    </source>
</evidence>
<dbReference type="EMBL" id="FLQR01000006">
    <property type="protein sequence ID" value="SBS71807.1"/>
    <property type="molecule type" value="Genomic_DNA"/>
</dbReference>
<dbReference type="AlphaFoldDB" id="A0A1Y5NZB1"/>
<gene>
    <name evidence="1" type="ORF">MIPYR_20231</name>
</gene>
<accession>A0A1Y5NZB1</accession>
<organism evidence="1">
    <name type="scientific">uncultured Microbacterium sp</name>
    <dbReference type="NCBI Taxonomy" id="191216"/>
    <lineage>
        <taxon>Bacteria</taxon>
        <taxon>Bacillati</taxon>
        <taxon>Actinomycetota</taxon>
        <taxon>Actinomycetes</taxon>
        <taxon>Micrococcales</taxon>
        <taxon>Microbacteriaceae</taxon>
        <taxon>Microbacterium</taxon>
        <taxon>environmental samples</taxon>
    </lineage>
</organism>
<name>A0A1Y5NZB1_9MICO</name>
<evidence type="ECO:0000313" key="1">
    <source>
        <dbReference type="EMBL" id="SBS71807.1"/>
    </source>
</evidence>
<reference evidence="1" key="1">
    <citation type="submission" date="2016-03" db="EMBL/GenBank/DDBJ databases">
        <authorList>
            <person name="Ploux O."/>
        </authorList>
    </citation>
    <scope>NUCLEOTIDE SEQUENCE</scope>
    <source>
        <strain evidence="1">UC1</strain>
    </source>
</reference>
<proteinExistence type="predicted"/>